<dbReference type="AlphaFoldDB" id="A0A0A9GI62"/>
<protein>
    <submittedName>
        <fullName evidence="1">TIDP3536</fullName>
    </submittedName>
</protein>
<proteinExistence type="predicted"/>
<name>A0A0A9GI62_ARUDO</name>
<evidence type="ECO:0000313" key="1">
    <source>
        <dbReference type="EMBL" id="JAE20398.1"/>
    </source>
</evidence>
<organism evidence="1">
    <name type="scientific">Arundo donax</name>
    <name type="common">Giant reed</name>
    <name type="synonym">Donax arundinaceus</name>
    <dbReference type="NCBI Taxonomy" id="35708"/>
    <lineage>
        <taxon>Eukaryota</taxon>
        <taxon>Viridiplantae</taxon>
        <taxon>Streptophyta</taxon>
        <taxon>Embryophyta</taxon>
        <taxon>Tracheophyta</taxon>
        <taxon>Spermatophyta</taxon>
        <taxon>Magnoliopsida</taxon>
        <taxon>Liliopsida</taxon>
        <taxon>Poales</taxon>
        <taxon>Poaceae</taxon>
        <taxon>PACMAD clade</taxon>
        <taxon>Arundinoideae</taxon>
        <taxon>Arundineae</taxon>
        <taxon>Arundo</taxon>
    </lineage>
</organism>
<reference evidence="1" key="2">
    <citation type="journal article" date="2015" name="Data Brief">
        <title>Shoot transcriptome of the giant reed, Arundo donax.</title>
        <authorList>
            <person name="Barrero R.A."/>
            <person name="Guerrero F.D."/>
            <person name="Moolhuijzen P."/>
            <person name="Goolsby J.A."/>
            <person name="Tidwell J."/>
            <person name="Bellgard S.E."/>
            <person name="Bellgard M.I."/>
        </authorList>
    </citation>
    <scope>NUCLEOTIDE SEQUENCE</scope>
    <source>
        <tissue evidence="1">Shoot tissue taken approximately 20 cm above the soil surface</tissue>
    </source>
</reference>
<sequence length="54" mass="6058">MKPSRTSVVLRSSDIYSTKAEWCLSTRFWSSAGTGTEITSSRYLDNTSSQSYKV</sequence>
<dbReference type="EMBL" id="GBRH01177498">
    <property type="protein sequence ID" value="JAE20398.1"/>
    <property type="molecule type" value="Transcribed_RNA"/>
</dbReference>
<reference evidence="1" key="1">
    <citation type="submission" date="2014-09" db="EMBL/GenBank/DDBJ databases">
        <authorList>
            <person name="Magalhaes I.L.F."/>
            <person name="Oliveira U."/>
            <person name="Santos F.R."/>
            <person name="Vidigal T.H.D.A."/>
            <person name="Brescovit A.D."/>
            <person name="Santos A.J."/>
        </authorList>
    </citation>
    <scope>NUCLEOTIDE SEQUENCE</scope>
    <source>
        <tissue evidence="1">Shoot tissue taken approximately 20 cm above the soil surface</tissue>
    </source>
</reference>
<accession>A0A0A9GI62</accession>